<gene>
    <name evidence="2" type="ORF">GCM10010405_27480</name>
</gene>
<proteinExistence type="predicted"/>
<name>A0ABN3JXK4_9ACTN</name>
<dbReference type="EMBL" id="BAAASZ010000020">
    <property type="protein sequence ID" value="GAA2442465.1"/>
    <property type="molecule type" value="Genomic_DNA"/>
</dbReference>
<reference evidence="2 3" key="1">
    <citation type="journal article" date="2019" name="Int. J. Syst. Evol. Microbiol.">
        <title>The Global Catalogue of Microorganisms (GCM) 10K type strain sequencing project: providing services to taxonomists for standard genome sequencing and annotation.</title>
        <authorList>
            <consortium name="The Broad Institute Genomics Platform"/>
            <consortium name="The Broad Institute Genome Sequencing Center for Infectious Disease"/>
            <person name="Wu L."/>
            <person name="Ma J."/>
        </authorList>
    </citation>
    <scope>NUCLEOTIDE SEQUENCE [LARGE SCALE GENOMIC DNA]</scope>
    <source>
        <strain evidence="2 3">JCM 6305</strain>
    </source>
</reference>
<evidence type="ECO:0000313" key="3">
    <source>
        <dbReference type="Proteomes" id="UP001501638"/>
    </source>
</evidence>
<evidence type="ECO:0000256" key="1">
    <source>
        <dbReference type="SAM" id="MobiDB-lite"/>
    </source>
</evidence>
<accession>A0ABN3JXK4</accession>
<sequence>MTTRYGTTPDAEVPGDREDDDLDQSLRNIEQAVRTAQRAFDEIGRCNQLLDHAQESGDEAIQELDVLLRHREHAAVPALLDRLDVLAAEVARSEADRTVVCRILFGEDEEDGPADAVDAWTVPRLTADDLPRIPTVHDVEDPGDSTLEDMWERDRALASRQHEVRQERTRIAADHLRTVTAKAVDSFGTPTATAALLAEARRAYVLWASCVR</sequence>
<feature type="region of interest" description="Disordered" evidence="1">
    <location>
        <begin position="1"/>
        <end position="23"/>
    </location>
</feature>
<dbReference type="RefSeq" id="WP_344322579.1">
    <property type="nucleotide sequence ID" value="NZ_BAAASZ010000020.1"/>
</dbReference>
<keyword evidence="3" id="KW-1185">Reference proteome</keyword>
<organism evidence="2 3">
    <name type="scientific">Streptomyces macrosporus</name>
    <dbReference type="NCBI Taxonomy" id="44032"/>
    <lineage>
        <taxon>Bacteria</taxon>
        <taxon>Bacillati</taxon>
        <taxon>Actinomycetota</taxon>
        <taxon>Actinomycetes</taxon>
        <taxon>Kitasatosporales</taxon>
        <taxon>Streptomycetaceae</taxon>
        <taxon>Streptomyces</taxon>
    </lineage>
</organism>
<comment type="caution">
    <text evidence="2">The sequence shown here is derived from an EMBL/GenBank/DDBJ whole genome shotgun (WGS) entry which is preliminary data.</text>
</comment>
<evidence type="ECO:0000313" key="2">
    <source>
        <dbReference type="EMBL" id="GAA2442465.1"/>
    </source>
</evidence>
<dbReference type="Proteomes" id="UP001501638">
    <property type="component" value="Unassembled WGS sequence"/>
</dbReference>
<protein>
    <submittedName>
        <fullName evidence="2">Uncharacterized protein</fullName>
    </submittedName>
</protein>